<reference evidence="1" key="1">
    <citation type="submission" date="2022-07" db="EMBL/GenBank/DDBJ databases">
        <title>Phylogenomic reconstructions and comparative analyses of Kickxellomycotina fungi.</title>
        <authorList>
            <person name="Reynolds N.K."/>
            <person name="Stajich J.E."/>
            <person name="Barry K."/>
            <person name="Grigoriev I.V."/>
            <person name="Crous P."/>
            <person name="Smith M.E."/>
        </authorList>
    </citation>
    <scope>NUCLEOTIDE SEQUENCE</scope>
    <source>
        <strain evidence="1">Benny 63K</strain>
    </source>
</reference>
<gene>
    <name evidence="1" type="ORF">LPJ66_012014</name>
</gene>
<organism evidence="1 2">
    <name type="scientific">Kickxella alabastrina</name>
    <dbReference type="NCBI Taxonomy" id="61397"/>
    <lineage>
        <taxon>Eukaryota</taxon>
        <taxon>Fungi</taxon>
        <taxon>Fungi incertae sedis</taxon>
        <taxon>Zoopagomycota</taxon>
        <taxon>Kickxellomycotina</taxon>
        <taxon>Kickxellomycetes</taxon>
        <taxon>Kickxellales</taxon>
        <taxon>Kickxellaceae</taxon>
        <taxon>Kickxella</taxon>
    </lineage>
</organism>
<dbReference type="EMBL" id="JANBPG010004070">
    <property type="protein sequence ID" value="KAJ1877845.1"/>
    <property type="molecule type" value="Genomic_DNA"/>
</dbReference>
<dbReference type="Proteomes" id="UP001150581">
    <property type="component" value="Unassembled WGS sequence"/>
</dbReference>
<comment type="caution">
    <text evidence="1">The sequence shown here is derived from an EMBL/GenBank/DDBJ whole genome shotgun (WGS) entry which is preliminary data.</text>
</comment>
<keyword evidence="2" id="KW-1185">Reference proteome</keyword>
<evidence type="ECO:0000313" key="2">
    <source>
        <dbReference type="Proteomes" id="UP001150581"/>
    </source>
</evidence>
<protein>
    <submittedName>
        <fullName evidence="1">Uncharacterized protein</fullName>
    </submittedName>
</protein>
<name>A0ACC1HW22_9FUNG</name>
<proteinExistence type="predicted"/>
<evidence type="ECO:0000313" key="1">
    <source>
        <dbReference type="EMBL" id="KAJ1877845.1"/>
    </source>
</evidence>
<sequence>MTAQQHAGKARRLVLTLEKGLTNCAAEATAYGRCVTANIETIGKHACQAQFQAFKACAQQTLKRKW</sequence>
<accession>A0ACC1HW22</accession>